<dbReference type="InterPro" id="IPR046450">
    <property type="entry name" value="PA_dom_sf"/>
</dbReference>
<comment type="similarity">
    <text evidence="1 7">Belongs to the peptidase S8 family.</text>
</comment>
<dbReference type="CDD" id="cd02120">
    <property type="entry name" value="PA_subtilisin_like"/>
    <property type="match status" value="1"/>
</dbReference>
<accession>A0AAV5HUM4</accession>
<keyword evidence="6" id="KW-0325">Glycoprotein</keyword>
<evidence type="ECO:0000256" key="2">
    <source>
        <dbReference type="ARBA" id="ARBA00022670"/>
    </source>
</evidence>
<dbReference type="SUPFAM" id="SSF52743">
    <property type="entry name" value="Subtilisin-like"/>
    <property type="match status" value="1"/>
</dbReference>
<proteinExistence type="inferred from homology"/>
<evidence type="ECO:0000256" key="8">
    <source>
        <dbReference type="SAM" id="SignalP"/>
    </source>
</evidence>
<gene>
    <name evidence="13" type="ORF">SLEP1_g6173</name>
</gene>
<dbReference type="GO" id="GO:0006508">
    <property type="term" value="P:proteolysis"/>
    <property type="evidence" value="ECO:0007669"/>
    <property type="project" value="UniProtKB-KW"/>
</dbReference>
<name>A0AAV5HUM4_9ROSI</name>
<dbReference type="Proteomes" id="UP001054252">
    <property type="component" value="Unassembled WGS sequence"/>
</dbReference>
<dbReference type="PROSITE" id="PS51892">
    <property type="entry name" value="SUBTILASE"/>
    <property type="match status" value="1"/>
</dbReference>
<dbReference type="InterPro" id="IPR000209">
    <property type="entry name" value="Peptidase_S8/S53_dom"/>
</dbReference>
<dbReference type="InterPro" id="IPR023828">
    <property type="entry name" value="Peptidase_S8_Ser-AS"/>
</dbReference>
<dbReference type="GO" id="GO:0004252">
    <property type="term" value="F:serine-type endopeptidase activity"/>
    <property type="evidence" value="ECO:0007669"/>
    <property type="project" value="InterPro"/>
</dbReference>
<dbReference type="PANTHER" id="PTHR10795">
    <property type="entry name" value="PROPROTEIN CONVERTASE SUBTILISIN/KEXIN"/>
    <property type="match status" value="1"/>
</dbReference>
<keyword evidence="2" id="KW-0645">Protease</keyword>
<dbReference type="Gene3D" id="3.50.30.30">
    <property type="match status" value="1"/>
</dbReference>
<dbReference type="InterPro" id="IPR003137">
    <property type="entry name" value="PA_domain"/>
</dbReference>
<evidence type="ECO:0000256" key="1">
    <source>
        <dbReference type="ARBA" id="ARBA00011073"/>
    </source>
</evidence>
<dbReference type="Pfam" id="PF02225">
    <property type="entry name" value="PA"/>
    <property type="match status" value="1"/>
</dbReference>
<evidence type="ECO:0000259" key="9">
    <source>
        <dbReference type="Pfam" id="PF00082"/>
    </source>
</evidence>
<evidence type="ECO:0000256" key="5">
    <source>
        <dbReference type="ARBA" id="ARBA00022825"/>
    </source>
</evidence>
<comment type="caution">
    <text evidence="7">Lacks conserved residue(s) required for the propagation of feature annotation.</text>
</comment>
<feature type="domain" description="Subtilisin-like protease fibronectin type-III" evidence="12">
    <location>
        <begin position="626"/>
        <end position="724"/>
    </location>
</feature>
<dbReference type="Gene3D" id="2.60.40.2310">
    <property type="match status" value="1"/>
</dbReference>
<feature type="domain" description="PA" evidence="10">
    <location>
        <begin position="359"/>
        <end position="428"/>
    </location>
</feature>
<evidence type="ECO:0000256" key="3">
    <source>
        <dbReference type="ARBA" id="ARBA00022729"/>
    </source>
</evidence>
<dbReference type="InterPro" id="IPR010259">
    <property type="entry name" value="S8pro/Inhibitor_I9"/>
</dbReference>
<reference evidence="13 14" key="1">
    <citation type="journal article" date="2021" name="Commun. Biol.">
        <title>The genome of Shorea leprosula (Dipterocarpaceae) highlights the ecological relevance of drought in aseasonal tropical rainforests.</title>
        <authorList>
            <person name="Ng K.K.S."/>
            <person name="Kobayashi M.J."/>
            <person name="Fawcett J.A."/>
            <person name="Hatakeyama M."/>
            <person name="Paape T."/>
            <person name="Ng C.H."/>
            <person name="Ang C.C."/>
            <person name="Tnah L.H."/>
            <person name="Lee C.T."/>
            <person name="Nishiyama T."/>
            <person name="Sese J."/>
            <person name="O'Brien M.J."/>
            <person name="Copetti D."/>
            <person name="Mohd Noor M.I."/>
            <person name="Ong R.C."/>
            <person name="Putra M."/>
            <person name="Sireger I.Z."/>
            <person name="Indrioko S."/>
            <person name="Kosugi Y."/>
            <person name="Izuno A."/>
            <person name="Isagi Y."/>
            <person name="Lee S.L."/>
            <person name="Shimizu K.K."/>
        </authorList>
    </citation>
    <scope>NUCLEOTIDE SEQUENCE [LARGE SCALE GENOMIC DNA]</scope>
    <source>
        <strain evidence="13">214</strain>
    </source>
</reference>
<dbReference type="InterPro" id="IPR034197">
    <property type="entry name" value="Peptidases_S8_3"/>
</dbReference>
<dbReference type="CDD" id="cd04852">
    <property type="entry name" value="Peptidases_S8_3"/>
    <property type="match status" value="1"/>
</dbReference>
<dbReference type="Gene3D" id="3.40.50.200">
    <property type="entry name" value="Peptidase S8/S53 domain"/>
    <property type="match status" value="1"/>
</dbReference>
<feature type="domain" description="Inhibitor I9" evidence="11">
    <location>
        <begin position="26"/>
        <end position="91"/>
    </location>
</feature>
<dbReference type="InterPro" id="IPR036852">
    <property type="entry name" value="Peptidase_S8/S53_dom_sf"/>
</dbReference>
<protein>
    <recommendedName>
        <fullName evidence="15">Subtilisin-like protease SBT5.6</fullName>
    </recommendedName>
</protein>
<dbReference type="Pfam" id="PF05922">
    <property type="entry name" value="Inhibitor_I9"/>
    <property type="match status" value="1"/>
</dbReference>
<dbReference type="InterPro" id="IPR015500">
    <property type="entry name" value="Peptidase_S8_subtilisin-rel"/>
</dbReference>
<evidence type="ECO:0000256" key="7">
    <source>
        <dbReference type="PROSITE-ProRule" id="PRU01240"/>
    </source>
</evidence>
<comment type="caution">
    <text evidence="13">The sequence shown here is derived from an EMBL/GenBank/DDBJ whole genome shotgun (WGS) entry which is preliminary data.</text>
</comment>
<evidence type="ECO:0000259" key="10">
    <source>
        <dbReference type="Pfam" id="PF02225"/>
    </source>
</evidence>
<dbReference type="InterPro" id="IPR045051">
    <property type="entry name" value="SBT"/>
</dbReference>
<keyword evidence="4" id="KW-0378">Hydrolase</keyword>
<evidence type="ECO:0000313" key="14">
    <source>
        <dbReference type="Proteomes" id="UP001054252"/>
    </source>
</evidence>
<feature type="domain" description="Peptidase S8/S53" evidence="9">
    <location>
        <begin position="161"/>
        <end position="556"/>
    </location>
</feature>
<feature type="signal peptide" evidence="8">
    <location>
        <begin position="1"/>
        <end position="21"/>
    </location>
</feature>
<dbReference type="PRINTS" id="PR00723">
    <property type="entry name" value="SUBTILISIN"/>
</dbReference>
<dbReference type="FunFam" id="3.40.50.200:FF:000006">
    <property type="entry name" value="Subtilisin-like protease SBT1.5"/>
    <property type="match status" value="1"/>
</dbReference>
<dbReference type="PROSITE" id="PS00138">
    <property type="entry name" value="SUBTILASE_SER"/>
    <property type="match status" value="1"/>
</dbReference>
<sequence length="727" mass="78447">MNNNFSLIFSLFLLLPLVAFCAQKQVYIVYFGEHRGEKALHEIEETHHSYLLSVKETEEDARASLIYSYKHRINGFSAVLTPDEASKLSGNHQTNSPNENLCVWPESRSFSDEGMGPVPKSWKGICQAGDAFNSSHCNKKIIGARYYIKEYEQQYGPLNRTADFLSPRDVAGHGTHTASTVAGRRVPTAARGGYASGVASGGAPMARLAIYKACWVNPPNVSVGNNLCMEADMLAAIDDAIADGVHVLSISIVTSTPTNYTDDGIAIGALHAVKHNIVVVCAAGNSGPTPATLSNPAPWIITVGASSVDRELSSPLLLGNGTKIMGQGITSYKLNKKMYPLVYGGDVVNSNVAQNVSTIGQCLPNTLSPKKVRGKIVLCMRGLGSRVEKGLEVKRAGGVGFILANNKVDGNVIFLDDHLLPQTSVIYDDTLRILRYINSTKSPTATIMPGKTILHKKPAPTMAQFTSQGPNVIDLNILKPDVTAPGVDILAAWSGRSSPTGLPEDHRVIEYHFDSGTSMATPHVAGAAALLRAIHPKWSSAAIRSALITTAETINNMGQPISDINGIPATPFQLGAGHFRPTKAADPGLVYDASYTDYILYLCSAGYKKLNNTIFKCPNPPPSTLDLNYPSFAIPNLNRTVTIKRTVTNVGSKKSIYFFSSRPPVGVSVKANPSILHFSHVNQKKSFTITVSPIHDPAVKKNEYGFGWYTWTDGYYVVRSPMAICLV</sequence>
<dbReference type="EMBL" id="BPVZ01000006">
    <property type="protein sequence ID" value="GKU92448.1"/>
    <property type="molecule type" value="Genomic_DNA"/>
</dbReference>
<dbReference type="Pfam" id="PF17766">
    <property type="entry name" value="fn3_6"/>
    <property type="match status" value="1"/>
</dbReference>
<dbReference type="InterPro" id="IPR041469">
    <property type="entry name" value="Subtilisin-like_FN3"/>
</dbReference>
<dbReference type="Gene3D" id="3.30.70.80">
    <property type="entry name" value="Peptidase S8 propeptide/proteinase inhibitor I9"/>
    <property type="match status" value="1"/>
</dbReference>
<evidence type="ECO:0008006" key="15">
    <source>
        <dbReference type="Google" id="ProtNLM"/>
    </source>
</evidence>
<evidence type="ECO:0000256" key="4">
    <source>
        <dbReference type="ARBA" id="ARBA00022801"/>
    </source>
</evidence>
<keyword evidence="3 8" id="KW-0732">Signal</keyword>
<dbReference type="Pfam" id="PF00082">
    <property type="entry name" value="Peptidase_S8"/>
    <property type="match status" value="1"/>
</dbReference>
<dbReference type="AlphaFoldDB" id="A0AAV5HUM4"/>
<evidence type="ECO:0000259" key="12">
    <source>
        <dbReference type="Pfam" id="PF17766"/>
    </source>
</evidence>
<feature type="chain" id="PRO_5043730602" description="Subtilisin-like protease SBT5.6" evidence="8">
    <location>
        <begin position="22"/>
        <end position="727"/>
    </location>
</feature>
<evidence type="ECO:0000256" key="6">
    <source>
        <dbReference type="ARBA" id="ARBA00023180"/>
    </source>
</evidence>
<keyword evidence="5" id="KW-0720">Serine protease</keyword>
<dbReference type="SUPFAM" id="SSF52025">
    <property type="entry name" value="PA domain"/>
    <property type="match status" value="1"/>
</dbReference>
<evidence type="ECO:0000259" key="11">
    <source>
        <dbReference type="Pfam" id="PF05922"/>
    </source>
</evidence>
<organism evidence="13 14">
    <name type="scientific">Rubroshorea leprosula</name>
    <dbReference type="NCBI Taxonomy" id="152421"/>
    <lineage>
        <taxon>Eukaryota</taxon>
        <taxon>Viridiplantae</taxon>
        <taxon>Streptophyta</taxon>
        <taxon>Embryophyta</taxon>
        <taxon>Tracheophyta</taxon>
        <taxon>Spermatophyta</taxon>
        <taxon>Magnoliopsida</taxon>
        <taxon>eudicotyledons</taxon>
        <taxon>Gunneridae</taxon>
        <taxon>Pentapetalae</taxon>
        <taxon>rosids</taxon>
        <taxon>malvids</taxon>
        <taxon>Malvales</taxon>
        <taxon>Dipterocarpaceae</taxon>
        <taxon>Rubroshorea</taxon>
    </lineage>
</organism>
<dbReference type="InterPro" id="IPR037045">
    <property type="entry name" value="S8pro/Inhibitor_I9_sf"/>
</dbReference>
<keyword evidence="14" id="KW-1185">Reference proteome</keyword>
<dbReference type="FunFam" id="3.50.30.30:FF:000005">
    <property type="entry name" value="subtilisin-like protease SBT1.5"/>
    <property type="match status" value="1"/>
</dbReference>
<evidence type="ECO:0000313" key="13">
    <source>
        <dbReference type="EMBL" id="GKU92448.1"/>
    </source>
</evidence>